<feature type="non-terminal residue" evidence="2">
    <location>
        <position position="1"/>
    </location>
</feature>
<sequence>IQVDTQLCQEVLLPQLLTSFRNVSSLFTKIDQLESVVETIKDNIDLLEKEVTTAEINLSPVNPLKRLFQPLLSA</sequence>
<protein>
    <submittedName>
        <fullName evidence="2">Uncharacterized protein</fullName>
    </submittedName>
</protein>
<keyword evidence="3" id="KW-1185">Reference proteome</keyword>
<dbReference type="AlphaFoldDB" id="A0AA88KUY6"/>
<evidence type="ECO:0000313" key="2">
    <source>
        <dbReference type="EMBL" id="KAK2703241.1"/>
    </source>
</evidence>
<comment type="caution">
    <text evidence="2">The sequence shown here is derived from an EMBL/GenBank/DDBJ whole genome shotgun (WGS) entry which is preliminary data.</text>
</comment>
<feature type="non-terminal residue" evidence="2">
    <location>
        <position position="74"/>
    </location>
</feature>
<organism evidence="2 3">
    <name type="scientific">Artemia franciscana</name>
    <name type="common">Brine shrimp</name>
    <name type="synonym">Artemia sanfranciscana</name>
    <dbReference type="NCBI Taxonomy" id="6661"/>
    <lineage>
        <taxon>Eukaryota</taxon>
        <taxon>Metazoa</taxon>
        <taxon>Ecdysozoa</taxon>
        <taxon>Arthropoda</taxon>
        <taxon>Crustacea</taxon>
        <taxon>Branchiopoda</taxon>
        <taxon>Anostraca</taxon>
        <taxon>Artemiidae</taxon>
        <taxon>Artemia</taxon>
    </lineage>
</organism>
<proteinExistence type="predicted"/>
<gene>
    <name evidence="2" type="ORF">QYM36_018258</name>
</gene>
<reference evidence="2" key="1">
    <citation type="submission" date="2023-07" db="EMBL/GenBank/DDBJ databases">
        <title>Chromosome-level genome assembly of Artemia franciscana.</title>
        <authorList>
            <person name="Jo E."/>
        </authorList>
    </citation>
    <scope>NUCLEOTIDE SEQUENCE</scope>
    <source>
        <tissue evidence="2">Whole body</tissue>
    </source>
</reference>
<evidence type="ECO:0000256" key="1">
    <source>
        <dbReference type="SAM" id="Coils"/>
    </source>
</evidence>
<feature type="coiled-coil region" evidence="1">
    <location>
        <begin position="30"/>
        <end position="57"/>
    </location>
</feature>
<dbReference type="EMBL" id="JAVRJZ010000110">
    <property type="protein sequence ID" value="KAK2703241.1"/>
    <property type="molecule type" value="Genomic_DNA"/>
</dbReference>
<accession>A0AA88KUY6</accession>
<evidence type="ECO:0000313" key="3">
    <source>
        <dbReference type="Proteomes" id="UP001187531"/>
    </source>
</evidence>
<name>A0AA88KUY6_ARTSF</name>
<dbReference type="Proteomes" id="UP001187531">
    <property type="component" value="Unassembled WGS sequence"/>
</dbReference>
<keyword evidence="1" id="KW-0175">Coiled coil</keyword>